<gene>
    <name evidence="12" type="ordered locus">Dshi_1991</name>
</gene>
<dbReference type="InterPro" id="IPR003439">
    <property type="entry name" value="ABC_transporter-like_ATP-bd"/>
</dbReference>
<feature type="domain" description="ABC transporter" evidence="10">
    <location>
        <begin position="366"/>
        <end position="600"/>
    </location>
</feature>
<evidence type="ECO:0000313" key="12">
    <source>
        <dbReference type="EMBL" id="ABV93730.1"/>
    </source>
</evidence>
<keyword evidence="3" id="KW-1003">Cell membrane</keyword>
<feature type="transmembrane region" description="Helical" evidence="9">
    <location>
        <begin position="277"/>
        <end position="297"/>
    </location>
</feature>
<evidence type="ECO:0000256" key="3">
    <source>
        <dbReference type="ARBA" id="ARBA00022475"/>
    </source>
</evidence>
<dbReference type="PANTHER" id="PTHR24221">
    <property type="entry name" value="ATP-BINDING CASSETTE SUB-FAMILY B"/>
    <property type="match status" value="1"/>
</dbReference>
<dbReference type="Proteomes" id="UP000006833">
    <property type="component" value="Chromosome"/>
</dbReference>
<dbReference type="RefSeq" id="WP_012178661.1">
    <property type="nucleotide sequence ID" value="NC_009952.1"/>
</dbReference>
<evidence type="ECO:0000259" key="11">
    <source>
        <dbReference type="PROSITE" id="PS50929"/>
    </source>
</evidence>
<dbReference type="Pfam" id="PF00664">
    <property type="entry name" value="ABC_membrane"/>
    <property type="match status" value="1"/>
</dbReference>
<dbReference type="EMBL" id="CP000830">
    <property type="protein sequence ID" value="ABV93730.1"/>
    <property type="molecule type" value="Genomic_DNA"/>
</dbReference>
<evidence type="ECO:0000256" key="9">
    <source>
        <dbReference type="SAM" id="Phobius"/>
    </source>
</evidence>
<accession>A8LP48</accession>
<dbReference type="HOGENOM" id="CLU_000604_84_3_5"/>
<dbReference type="Gene3D" id="3.40.50.300">
    <property type="entry name" value="P-loop containing nucleotide triphosphate hydrolases"/>
    <property type="match status" value="1"/>
</dbReference>
<comment type="subcellular location">
    <subcellularLocation>
        <location evidence="1">Cell membrane</location>
        <topology evidence="1">Multi-pass membrane protein</topology>
    </subcellularLocation>
</comment>
<dbReference type="GO" id="GO:0034040">
    <property type="term" value="F:ATPase-coupled lipid transmembrane transporter activity"/>
    <property type="evidence" value="ECO:0007669"/>
    <property type="project" value="TreeGrafter"/>
</dbReference>
<dbReference type="SUPFAM" id="SSF90123">
    <property type="entry name" value="ABC transporter transmembrane region"/>
    <property type="match status" value="1"/>
</dbReference>
<dbReference type="PROSITE" id="PS50893">
    <property type="entry name" value="ABC_TRANSPORTER_2"/>
    <property type="match status" value="1"/>
</dbReference>
<evidence type="ECO:0000256" key="1">
    <source>
        <dbReference type="ARBA" id="ARBA00004651"/>
    </source>
</evidence>
<evidence type="ECO:0000256" key="7">
    <source>
        <dbReference type="ARBA" id="ARBA00022989"/>
    </source>
</evidence>
<feature type="transmembrane region" description="Helical" evidence="9">
    <location>
        <begin position="191"/>
        <end position="208"/>
    </location>
</feature>
<feature type="transmembrane region" description="Helical" evidence="9">
    <location>
        <begin position="83"/>
        <end position="103"/>
    </location>
</feature>
<dbReference type="Pfam" id="PF00005">
    <property type="entry name" value="ABC_tran"/>
    <property type="match status" value="1"/>
</dbReference>
<keyword evidence="7 9" id="KW-1133">Transmembrane helix</keyword>
<dbReference type="GO" id="GO:0005886">
    <property type="term" value="C:plasma membrane"/>
    <property type="evidence" value="ECO:0007669"/>
    <property type="project" value="UniProtKB-SubCell"/>
</dbReference>
<dbReference type="STRING" id="398580.Dshi_1991"/>
<dbReference type="SMART" id="SM00382">
    <property type="entry name" value="AAA"/>
    <property type="match status" value="1"/>
</dbReference>
<proteinExistence type="predicted"/>
<dbReference type="OrthoDB" id="9808328at2"/>
<feature type="transmembrane region" description="Helical" evidence="9">
    <location>
        <begin position="34"/>
        <end position="52"/>
    </location>
</feature>
<dbReference type="PROSITE" id="PS50929">
    <property type="entry name" value="ABC_TM1F"/>
    <property type="match status" value="1"/>
</dbReference>
<keyword evidence="4 9" id="KW-0812">Transmembrane</keyword>
<dbReference type="SUPFAM" id="SSF52540">
    <property type="entry name" value="P-loop containing nucleoside triphosphate hydrolases"/>
    <property type="match status" value="1"/>
</dbReference>
<dbReference type="InterPro" id="IPR003593">
    <property type="entry name" value="AAA+_ATPase"/>
</dbReference>
<organism evidence="12 13">
    <name type="scientific">Dinoroseobacter shibae (strain DSM 16493 / NCIMB 14021 / DFL 12)</name>
    <dbReference type="NCBI Taxonomy" id="398580"/>
    <lineage>
        <taxon>Bacteria</taxon>
        <taxon>Pseudomonadati</taxon>
        <taxon>Pseudomonadota</taxon>
        <taxon>Alphaproteobacteria</taxon>
        <taxon>Rhodobacterales</taxon>
        <taxon>Roseobacteraceae</taxon>
        <taxon>Dinoroseobacter</taxon>
    </lineage>
</organism>
<keyword evidence="6 12" id="KW-0067">ATP-binding</keyword>
<dbReference type="Gene3D" id="1.20.1560.10">
    <property type="entry name" value="ABC transporter type 1, transmembrane domain"/>
    <property type="match status" value="1"/>
</dbReference>
<dbReference type="GO" id="GO:0005524">
    <property type="term" value="F:ATP binding"/>
    <property type="evidence" value="ECO:0007669"/>
    <property type="project" value="UniProtKB-KW"/>
</dbReference>
<keyword evidence="13" id="KW-1185">Reference proteome</keyword>
<name>A8LP48_DINSH</name>
<dbReference type="KEGG" id="dsh:Dshi_1991"/>
<dbReference type="AlphaFoldDB" id="A8LP48"/>
<sequence>MARSGSRPSSLAETAPGLRRVLRRLAPFMRDERPLIAGGALAMLAAVFAKLAEPWPLKFVIDMFVPGRGGTEPGMPFGLTDPIMLLVLCALSIVLVMGLRATFEFTARVTFALAGARVLAKVRATLFEHLQRLPVAFHQKSRPGDLTLRLISDVGMLKETTVTAALPLAVNALVLVGMIAVMLWIDWQLALIALSPLPVLWLMTMRIGRRIQSVSRKTRKTEGAMAASASEAMSNVAIVQALGLEKAMSKDFLGDNAAELKQGVQSKRLTAGLERRVDILVGVGIGLVLLFGGLSILDGRTTPGDLIVFLTYLKNTFKPVRDYAKYAARLAKATAAGERVIALLDEDTKLTSLATPVKLPETQGGIAFENVSLNLGGSEILKDISISIRAGERVAITGPSGSGKSTLLSLAMRLQDPDAGAVRLDGRDLRALAVEDVRDSFAFVPQDPVLFHASIARNLGIAARHEPTPDEIIAAAQLAGAHDFILSQPQGYDTVLAERGSTLSGGQRQRLSFTRAALRNAPIFLLDEPTTGLDATTQANLADAIWQLTENRTLLMVTHDLHLAARADRVICLEGGRIVANGRHEDVLAQGGLYAKLWAEQMQTGVAHAAE</sequence>
<protein>
    <submittedName>
        <fullName evidence="12">Putative multidrug export ATP-binding/permease protein</fullName>
    </submittedName>
</protein>
<dbReference type="GO" id="GO:0016887">
    <property type="term" value="F:ATP hydrolysis activity"/>
    <property type="evidence" value="ECO:0007669"/>
    <property type="project" value="InterPro"/>
</dbReference>
<dbReference type="eggNOG" id="COG1132">
    <property type="taxonomic scope" value="Bacteria"/>
</dbReference>
<evidence type="ECO:0000256" key="2">
    <source>
        <dbReference type="ARBA" id="ARBA00022448"/>
    </source>
</evidence>
<dbReference type="InterPro" id="IPR027417">
    <property type="entry name" value="P-loop_NTPase"/>
</dbReference>
<dbReference type="PANTHER" id="PTHR24221:SF468">
    <property type="entry name" value="ABC TRANSPORTER"/>
    <property type="match status" value="1"/>
</dbReference>
<keyword evidence="2" id="KW-0813">Transport</keyword>
<evidence type="ECO:0000256" key="6">
    <source>
        <dbReference type="ARBA" id="ARBA00022840"/>
    </source>
</evidence>
<dbReference type="FunFam" id="3.40.50.300:FF:000221">
    <property type="entry name" value="Multidrug ABC transporter ATP-binding protein"/>
    <property type="match status" value="1"/>
</dbReference>
<feature type="domain" description="ABC transmembrane type-1" evidence="11">
    <location>
        <begin position="37"/>
        <end position="332"/>
    </location>
</feature>
<evidence type="ECO:0000313" key="13">
    <source>
        <dbReference type="Proteomes" id="UP000006833"/>
    </source>
</evidence>
<dbReference type="CDD" id="cd18564">
    <property type="entry name" value="ABC_6TM_exporter_like"/>
    <property type="match status" value="1"/>
</dbReference>
<dbReference type="InterPro" id="IPR039421">
    <property type="entry name" value="Type_1_exporter"/>
</dbReference>
<evidence type="ECO:0000259" key="10">
    <source>
        <dbReference type="PROSITE" id="PS50893"/>
    </source>
</evidence>
<evidence type="ECO:0000256" key="5">
    <source>
        <dbReference type="ARBA" id="ARBA00022741"/>
    </source>
</evidence>
<reference evidence="13" key="1">
    <citation type="journal article" date="2010" name="ISME J.">
        <title>The complete genome sequence of the algal symbiont Dinoroseobacter shibae: a hitchhiker's guide to life in the sea.</title>
        <authorList>
            <person name="Wagner-Dobler I."/>
            <person name="Ballhausen B."/>
            <person name="Berger M."/>
            <person name="Brinkhoff T."/>
            <person name="Buchholz I."/>
            <person name="Bunk B."/>
            <person name="Cypionka H."/>
            <person name="Daniel R."/>
            <person name="Drepper T."/>
            <person name="Gerdts G."/>
            <person name="Hahnke S."/>
            <person name="Han C."/>
            <person name="Jahn D."/>
            <person name="Kalhoefer D."/>
            <person name="Kiss H."/>
            <person name="Klenk H.P."/>
            <person name="Kyrpides N."/>
            <person name="Liebl W."/>
            <person name="Liesegang H."/>
            <person name="Meincke L."/>
            <person name="Pati A."/>
            <person name="Petersen J."/>
            <person name="Piekarski T."/>
            <person name="Pommerenke C."/>
            <person name="Pradella S."/>
            <person name="Pukall R."/>
            <person name="Rabus R."/>
            <person name="Stackebrandt E."/>
            <person name="Thole S."/>
            <person name="Thompson L."/>
            <person name="Tielen P."/>
            <person name="Tomasch J."/>
            <person name="von Jan M."/>
            <person name="Wanphrut N."/>
            <person name="Wichels A."/>
            <person name="Zech H."/>
            <person name="Simon M."/>
        </authorList>
    </citation>
    <scope>NUCLEOTIDE SEQUENCE [LARGE SCALE GENOMIC DNA]</scope>
    <source>
        <strain evidence="13">DSM 16493 / NCIMB 14021 / DFL 12</strain>
    </source>
</reference>
<evidence type="ECO:0000256" key="4">
    <source>
        <dbReference type="ARBA" id="ARBA00022692"/>
    </source>
</evidence>
<feature type="transmembrane region" description="Helical" evidence="9">
    <location>
        <begin position="165"/>
        <end position="185"/>
    </location>
</feature>
<keyword evidence="8 9" id="KW-0472">Membrane</keyword>
<dbReference type="InterPro" id="IPR011527">
    <property type="entry name" value="ABC1_TM_dom"/>
</dbReference>
<dbReference type="InterPro" id="IPR036640">
    <property type="entry name" value="ABC1_TM_sf"/>
</dbReference>
<keyword evidence="5" id="KW-0547">Nucleotide-binding</keyword>
<dbReference type="GO" id="GO:0140359">
    <property type="term" value="F:ABC-type transporter activity"/>
    <property type="evidence" value="ECO:0007669"/>
    <property type="project" value="InterPro"/>
</dbReference>
<evidence type="ECO:0000256" key="8">
    <source>
        <dbReference type="ARBA" id="ARBA00023136"/>
    </source>
</evidence>